<dbReference type="GO" id="GO:0051301">
    <property type="term" value="P:cell division"/>
    <property type="evidence" value="ECO:0007669"/>
    <property type="project" value="UniProtKB-KW"/>
</dbReference>
<feature type="binding site" evidence="7">
    <location>
        <begin position="142"/>
        <end position="143"/>
    </location>
    <ligand>
        <name>UDP-N-acetyl-alpha-D-muramoyl-L-alanyl-D-glutamate</name>
        <dbReference type="ChEBI" id="CHEBI:83900"/>
    </ligand>
</feature>
<evidence type="ECO:0000256" key="4">
    <source>
        <dbReference type="ARBA" id="ARBA00022984"/>
    </source>
</evidence>
<feature type="binding site" evidence="7">
    <location>
        <begin position="397"/>
        <end position="400"/>
    </location>
    <ligand>
        <name>meso-2,6-diaminopimelate</name>
        <dbReference type="ChEBI" id="CHEBI:57791"/>
    </ligand>
</feature>
<comment type="PTM">
    <text evidence="7">Carboxylation is probably crucial for Mg(2+) binding and, consequently, for the gamma-phosphate positioning of ATP.</text>
</comment>
<dbReference type="GO" id="GO:0005737">
    <property type="term" value="C:cytoplasm"/>
    <property type="evidence" value="ECO:0007669"/>
    <property type="project" value="UniProtKB-SubCell"/>
</dbReference>
<comment type="catalytic activity">
    <reaction evidence="7">
        <text>UDP-N-acetyl-alpha-D-muramoyl-L-alanyl-D-glutamate + meso-2,6-diaminopimelate + ATP = UDP-N-acetyl-alpha-D-muramoyl-L-alanyl-gamma-D-glutamyl-meso-2,6-diaminopimelate + ADP + phosphate + H(+)</text>
        <dbReference type="Rhea" id="RHEA:23676"/>
        <dbReference type="ChEBI" id="CHEBI:15378"/>
        <dbReference type="ChEBI" id="CHEBI:30616"/>
        <dbReference type="ChEBI" id="CHEBI:43474"/>
        <dbReference type="ChEBI" id="CHEBI:57791"/>
        <dbReference type="ChEBI" id="CHEBI:83900"/>
        <dbReference type="ChEBI" id="CHEBI:83905"/>
        <dbReference type="ChEBI" id="CHEBI:456216"/>
        <dbReference type="EC" id="6.3.2.13"/>
    </reaction>
</comment>
<keyword evidence="7" id="KW-0067">ATP-binding</keyword>
<evidence type="ECO:0000256" key="5">
    <source>
        <dbReference type="ARBA" id="ARBA00023306"/>
    </source>
</evidence>
<evidence type="ECO:0000259" key="11">
    <source>
        <dbReference type="Pfam" id="PF08245"/>
    </source>
</evidence>
<evidence type="ECO:0000256" key="1">
    <source>
        <dbReference type="ARBA" id="ARBA00005898"/>
    </source>
</evidence>
<dbReference type="Proteomes" id="UP000256845">
    <property type="component" value="Unassembled WGS sequence"/>
</dbReference>
<dbReference type="PANTHER" id="PTHR23135:SF4">
    <property type="entry name" value="UDP-N-ACETYLMURAMOYL-L-ALANYL-D-GLUTAMATE--2,6-DIAMINOPIMELATE LIGASE MURE HOMOLOG, CHLOROPLASTIC"/>
    <property type="match status" value="1"/>
</dbReference>
<dbReference type="GO" id="GO:0008765">
    <property type="term" value="F:UDP-N-acetylmuramoylalanyl-D-glutamate-2,6-diaminopimelate ligase activity"/>
    <property type="evidence" value="ECO:0007669"/>
    <property type="project" value="UniProtKB-UniRule"/>
</dbReference>
<feature type="binding site" evidence="7">
    <location>
        <position position="169"/>
    </location>
    <ligand>
        <name>UDP-N-acetyl-alpha-D-muramoyl-L-alanyl-D-glutamate</name>
        <dbReference type="ChEBI" id="CHEBI:83900"/>
    </ligand>
</feature>
<dbReference type="GO" id="GO:0000287">
    <property type="term" value="F:magnesium ion binding"/>
    <property type="evidence" value="ECO:0007669"/>
    <property type="project" value="UniProtKB-UniRule"/>
</dbReference>
<dbReference type="OrthoDB" id="9800958at2"/>
<comment type="caution">
    <text evidence="12">The sequence shown here is derived from an EMBL/GenBank/DDBJ whole genome shotgun (WGS) entry which is preliminary data.</text>
</comment>
<keyword evidence="3 7" id="KW-0133">Cell shape</keyword>
<dbReference type="InterPro" id="IPR005761">
    <property type="entry name" value="UDP-N-AcMur-Glu-dNH2Pim_ligase"/>
</dbReference>
<dbReference type="InterPro" id="IPR004101">
    <property type="entry name" value="Mur_ligase_C"/>
</dbReference>
<dbReference type="NCBIfam" id="NF001126">
    <property type="entry name" value="PRK00139.1-4"/>
    <property type="match status" value="1"/>
</dbReference>
<dbReference type="Pfam" id="PF08245">
    <property type="entry name" value="Mur_ligase_M"/>
    <property type="match status" value="1"/>
</dbReference>
<keyword evidence="7" id="KW-0460">Magnesium</keyword>
<evidence type="ECO:0000256" key="7">
    <source>
        <dbReference type="HAMAP-Rule" id="MF_00208"/>
    </source>
</evidence>
<comment type="cofactor">
    <cofactor evidence="7">
        <name>Mg(2+)</name>
        <dbReference type="ChEBI" id="CHEBI:18420"/>
    </cofactor>
</comment>
<dbReference type="InterPro" id="IPR036615">
    <property type="entry name" value="Mur_ligase_C_dom_sf"/>
</dbReference>
<dbReference type="Pfam" id="PF01225">
    <property type="entry name" value="Mur_ligase"/>
    <property type="match status" value="1"/>
</dbReference>
<dbReference type="GO" id="GO:0005524">
    <property type="term" value="F:ATP binding"/>
    <property type="evidence" value="ECO:0007669"/>
    <property type="project" value="UniProtKB-UniRule"/>
</dbReference>
<accession>A0A3D9HXG4</accession>
<dbReference type="Gene3D" id="3.90.190.20">
    <property type="entry name" value="Mur ligase, C-terminal domain"/>
    <property type="match status" value="1"/>
</dbReference>
<evidence type="ECO:0000313" key="13">
    <source>
        <dbReference type="Proteomes" id="UP000256845"/>
    </source>
</evidence>
<dbReference type="InterPro" id="IPR036565">
    <property type="entry name" value="Mur-like_cat_sf"/>
</dbReference>
<organism evidence="12 13">
    <name type="scientific">Aestuariispira insulae</name>
    <dbReference type="NCBI Taxonomy" id="1461337"/>
    <lineage>
        <taxon>Bacteria</taxon>
        <taxon>Pseudomonadati</taxon>
        <taxon>Pseudomonadota</taxon>
        <taxon>Alphaproteobacteria</taxon>
        <taxon>Rhodospirillales</taxon>
        <taxon>Kiloniellaceae</taxon>
        <taxon>Aestuariispira</taxon>
    </lineage>
</organism>
<dbReference type="Gene3D" id="3.40.1390.10">
    <property type="entry name" value="MurE/MurF, N-terminal domain"/>
    <property type="match status" value="1"/>
</dbReference>
<comment type="caution">
    <text evidence="7">Lacks conserved residue(s) required for the propagation of feature annotation.</text>
</comment>
<feature type="domain" description="Mur ligase central" evidence="11">
    <location>
        <begin position="98"/>
        <end position="300"/>
    </location>
</feature>
<comment type="function">
    <text evidence="7">Catalyzes the addition of meso-diaminopimelic acid to the nucleotide precursor UDP-N-acetylmuramoyl-L-alanyl-D-glutamate (UMAG) in the biosynthesis of bacterial cell-wall peptidoglycan.</text>
</comment>
<dbReference type="UniPathway" id="UPA00219"/>
<dbReference type="NCBIfam" id="NF001124">
    <property type="entry name" value="PRK00139.1-2"/>
    <property type="match status" value="1"/>
</dbReference>
<dbReference type="SUPFAM" id="SSF53244">
    <property type="entry name" value="MurD-like peptide ligases, peptide-binding domain"/>
    <property type="match status" value="1"/>
</dbReference>
<keyword evidence="13" id="KW-1185">Reference proteome</keyword>
<dbReference type="EMBL" id="QRDW01000001">
    <property type="protein sequence ID" value="RED54109.1"/>
    <property type="molecule type" value="Genomic_DNA"/>
</dbReference>
<comment type="pathway">
    <text evidence="7 8">Cell wall biogenesis; peptidoglycan biosynthesis.</text>
</comment>
<evidence type="ECO:0000259" key="9">
    <source>
        <dbReference type="Pfam" id="PF01225"/>
    </source>
</evidence>
<dbReference type="HAMAP" id="MF_00208">
    <property type="entry name" value="MurE"/>
    <property type="match status" value="1"/>
</dbReference>
<gene>
    <name evidence="7" type="primary">murE</name>
    <name evidence="12" type="ORF">DFP90_101912</name>
</gene>
<keyword evidence="5 7" id="KW-0131">Cell cycle</keyword>
<keyword evidence="4 7" id="KW-0573">Peptidoglycan synthesis</keyword>
<dbReference type="GO" id="GO:0009252">
    <property type="term" value="P:peptidoglycan biosynthetic process"/>
    <property type="evidence" value="ECO:0007669"/>
    <property type="project" value="UniProtKB-UniRule"/>
</dbReference>
<feature type="modified residue" description="N6-carboxylysine" evidence="7">
    <location>
        <position position="209"/>
    </location>
</feature>
<feature type="binding site" evidence="7">
    <location>
        <position position="373"/>
    </location>
    <ligand>
        <name>meso-2,6-diaminopimelate</name>
        <dbReference type="ChEBI" id="CHEBI:57791"/>
    </ligand>
</feature>
<evidence type="ECO:0000256" key="6">
    <source>
        <dbReference type="ARBA" id="ARBA00023316"/>
    </source>
</evidence>
<feature type="binding site" evidence="7">
    <location>
        <begin position="100"/>
        <end position="106"/>
    </location>
    <ligand>
        <name>ATP</name>
        <dbReference type="ChEBI" id="CHEBI:30616"/>
    </ligand>
</feature>
<feature type="short sequence motif" description="Meso-diaminopimelate recognition motif" evidence="7">
    <location>
        <begin position="397"/>
        <end position="400"/>
    </location>
</feature>
<protein>
    <recommendedName>
        <fullName evidence="7">UDP-N-acetylmuramoyl-L-alanyl-D-glutamate--2,6-diaminopimelate ligase</fullName>
        <ecNumber evidence="7">6.3.2.13</ecNumber>
    </recommendedName>
    <alternativeName>
        <fullName evidence="7">Meso-A2pm-adding enzyme</fullName>
    </alternativeName>
    <alternativeName>
        <fullName evidence="7">Meso-diaminopimelate-adding enzyme</fullName>
    </alternativeName>
    <alternativeName>
        <fullName evidence="7">UDP-MurNAc-L-Ala-D-Glu:meso-diaminopimelate ligase</fullName>
    </alternativeName>
    <alternativeName>
        <fullName evidence="7">UDP-MurNAc-tripeptide synthetase</fullName>
    </alternativeName>
    <alternativeName>
        <fullName evidence="7">UDP-N-acetylmuramyl-tripeptide synthetase</fullName>
    </alternativeName>
</protein>
<evidence type="ECO:0000256" key="8">
    <source>
        <dbReference type="RuleBase" id="RU004135"/>
    </source>
</evidence>
<reference evidence="12 13" key="1">
    <citation type="submission" date="2018-07" db="EMBL/GenBank/DDBJ databases">
        <title>Genomic Encyclopedia of Type Strains, Phase III (KMG-III): the genomes of soil and plant-associated and newly described type strains.</title>
        <authorList>
            <person name="Whitman W."/>
        </authorList>
    </citation>
    <scope>NUCLEOTIDE SEQUENCE [LARGE SCALE GENOMIC DNA]</scope>
    <source>
        <strain evidence="12 13">CECT 8488</strain>
    </source>
</reference>
<dbReference type="SUPFAM" id="SSF53623">
    <property type="entry name" value="MurD-like peptide ligases, catalytic domain"/>
    <property type="match status" value="1"/>
</dbReference>
<dbReference type="InterPro" id="IPR035911">
    <property type="entry name" value="MurE/MurF_N"/>
</dbReference>
<dbReference type="InterPro" id="IPR013221">
    <property type="entry name" value="Mur_ligase_cen"/>
</dbReference>
<dbReference type="Pfam" id="PF02875">
    <property type="entry name" value="Mur_ligase_C"/>
    <property type="match status" value="1"/>
</dbReference>
<keyword evidence="7" id="KW-0547">Nucleotide-binding</keyword>
<dbReference type="PANTHER" id="PTHR23135">
    <property type="entry name" value="MUR LIGASE FAMILY MEMBER"/>
    <property type="match status" value="1"/>
</dbReference>
<dbReference type="RefSeq" id="WP_115935189.1">
    <property type="nucleotide sequence ID" value="NZ_QRDW01000001.1"/>
</dbReference>
<feature type="binding site" evidence="7">
    <location>
        <position position="19"/>
    </location>
    <ligand>
        <name>UDP-N-acetyl-alpha-D-muramoyl-L-alanyl-D-glutamate</name>
        <dbReference type="ChEBI" id="CHEBI:83900"/>
    </ligand>
</feature>
<dbReference type="GO" id="GO:0008360">
    <property type="term" value="P:regulation of cell shape"/>
    <property type="evidence" value="ECO:0007669"/>
    <property type="project" value="UniProtKB-KW"/>
</dbReference>
<feature type="binding site" evidence="7">
    <location>
        <position position="449"/>
    </location>
    <ligand>
        <name>meso-2,6-diaminopimelate</name>
        <dbReference type="ChEBI" id="CHEBI:57791"/>
    </ligand>
</feature>
<name>A0A3D9HXG4_9PROT</name>
<sequence>MNAQKIINNVPLTGLTADSRQVQPGYLFAAIPGTVADGARFIPDAIKAGARAVLAPPSVTQEDVGPDVALFHDSNPRRRLALLAAEFYAPQPETMVAVTGTNGKTSVADFTRQLWQAMKINAASIGTLGIRYAGSDGGSGLTTPDPVDLHRELGAMKAKGIDHVAMEASSHGLDMYRLDGAKFAAAAFTNLTQDHLDYHGSMEIYRAAKLRLFEELLASGGTAVVNSAAAEFDQISNIAAERKQRVIAYGLTNGQIRCIKMDHRTDGFDLELDVMGERFTVDFPIPGTFQVENALCSLGLLIGCGENPKHAVSHLSQLSGVRGRMERVGRLKNGASIYVDYAHTPDALATVLKALRPHVGNRLHAVFGCGGDRDRGKRPLMGAVAAELADMQILTDDNPRTEDPAAIRADVMPACPDALNIGDRAQAIHQAIAGLEPGDVLVIAGKGHEQGQTVGDKILPFDDADVARAAIADLQGGGG</sequence>
<dbReference type="SUPFAM" id="SSF63418">
    <property type="entry name" value="MurE/MurF N-terminal domain"/>
    <property type="match status" value="1"/>
</dbReference>
<evidence type="ECO:0000259" key="10">
    <source>
        <dbReference type="Pfam" id="PF02875"/>
    </source>
</evidence>
<keyword evidence="6 7" id="KW-0961">Cell wall biogenesis/degradation</keyword>
<dbReference type="Gene3D" id="3.40.1190.10">
    <property type="entry name" value="Mur-like, catalytic domain"/>
    <property type="match status" value="1"/>
</dbReference>
<dbReference type="GO" id="GO:0071555">
    <property type="term" value="P:cell wall organization"/>
    <property type="evidence" value="ECO:0007669"/>
    <property type="project" value="UniProtKB-KW"/>
</dbReference>
<keyword evidence="2 7" id="KW-0132">Cell division</keyword>
<comment type="subcellular location">
    <subcellularLocation>
        <location evidence="7 8">Cytoplasm</location>
    </subcellularLocation>
</comment>
<dbReference type="NCBIfam" id="TIGR01085">
    <property type="entry name" value="murE"/>
    <property type="match status" value="1"/>
</dbReference>
<keyword evidence="7" id="KW-0963">Cytoplasm</keyword>
<evidence type="ECO:0000256" key="3">
    <source>
        <dbReference type="ARBA" id="ARBA00022960"/>
    </source>
</evidence>
<feature type="binding site" evidence="7">
    <location>
        <position position="177"/>
    </location>
    <ligand>
        <name>UDP-N-acetyl-alpha-D-muramoyl-L-alanyl-D-glutamate</name>
        <dbReference type="ChEBI" id="CHEBI:83900"/>
    </ligand>
</feature>
<keyword evidence="7 12" id="KW-0436">Ligase</keyword>
<evidence type="ECO:0000256" key="2">
    <source>
        <dbReference type="ARBA" id="ARBA00022618"/>
    </source>
</evidence>
<feature type="domain" description="Mur ligase N-terminal catalytic" evidence="9">
    <location>
        <begin position="13"/>
        <end position="88"/>
    </location>
</feature>
<dbReference type="EC" id="6.3.2.13" evidence="7"/>
<dbReference type="InterPro" id="IPR000713">
    <property type="entry name" value="Mur_ligase_N"/>
</dbReference>
<feature type="binding site" evidence="7">
    <location>
        <position position="445"/>
    </location>
    <ligand>
        <name>meso-2,6-diaminopimelate</name>
        <dbReference type="ChEBI" id="CHEBI:57791"/>
    </ligand>
</feature>
<dbReference type="AlphaFoldDB" id="A0A3D9HXG4"/>
<proteinExistence type="inferred from homology"/>
<feature type="domain" description="Mur ligase C-terminal" evidence="10">
    <location>
        <begin position="323"/>
        <end position="447"/>
    </location>
</feature>
<comment type="similarity">
    <text evidence="1 7">Belongs to the MurCDEF family. MurE subfamily.</text>
</comment>
<evidence type="ECO:0000313" key="12">
    <source>
        <dbReference type="EMBL" id="RED54109.1"/>
    </source>
</evidence>